<keyword evidence="1" id="KW-0808">Transferase</keyword>
<comment type="caution">
    <text evidence="1">The sequence shown here is derived from an EMBL/GenBank/DDBJ whole genome shotgun (WGS) entry which is preliminary data.</text>
</comment>
<dbReference type="Gene3D" id="3.40.50.2000">
    <property type="entry name" value="Glycogen Phosphorylase B"/>
    <property type="match status" value="1"/>
</dbReference>
<reference evidence="1 2" key="1">
    <citation type="submission" date="2020-08" db="EMBL/GenBank/DDBJ databases">
        <title>Genomic Encyclopedia of Type Strains, Phase IV (KMG-IV): sequencing the most valuable type-strain genomes for metagenomic binning, comparative biology and taxonomic classification.</title>
        <authorList>
            <person name="Goeker M."/>
        </authorList>
    </citation>
    <scope>NUCLEOTIDE SEQUENCE [LARGE SCALE GENOMIC DNA]</scope>
    <source>
        <strain evidence="1 2">DSM 103725</strain>
    </source>
</reference>
<organism evidence="1 2">
    <name type="scientific">Algisphaera agarilytica</name>
    <dbReference type="NCBI Taxonomy" id="1385975"/>
    <lineage>
        <taxon>Bacteria</taxon>
        <taxon>Pseudomonadati</taxon>
        <taxon>Planctomycetota</taxon>
        <taxon>Phycisphaerae</taxon>
        <taxon>Phycisphaerales</taxon>
        <taxon>Phycisphaeraceae</taxon>
        <taxon>Algisphaera</taxon>
    </lineage>
</organism>
<sequence length="395" mass="44548">MRNLLFYEPEYTGHHYPYLARMIPGFVHPEINIVLATTPEGAASDHYQRFLAPLAEHFTLVTDCQRLGDTPYKIAANRLKEIKRLQQRHQSDHVFVAYADGVWQVQAVRSLLPWESTKRSYTLEGILYRGEFSYPNNHSRSAKLKRYLFRRVLAKGMYDRLHLDDEFLHEFATSIKPNRQTQLELAVNPVEFFEIDRAQARQRLGLPAEGRIVSLSGVIDNRKGADLLVRAFISALEQGLEDTSLLLAGPHYDDIKAVIQQPEIQRYFDSGQIISLDRLLDEQDMFSAAAAGDLVAAPYPNHSGRSSIILWAAAAGTPVLATDRGCIGHVVETESLGKICDVADLEGFTKTLLASLDEPWSDADRERVIGYAQRHSVENYRTLNAKLILSQLDAS</sequence>
<keyword evidence="2" id="KW-1185">Reference proteome</keyword>
<dbReference type="GO" id="GO:0016740">
    <property type="term" value="F:transferase activity"/>
    <property type="evidence" value="ECO:0007669"/>
    <property type="project" value="UniProtKB-KW"/>
</dbReference>
<gene>
    <name evidence="1" type="ORF">HNQ40_002593</name>
</gene>
<proteinExistence type="predicted"/>
<dbReference type="EMBL" id="JACHGY010000001">
    <property type="protein sequence ID" value="MBB6430787.1"/>
    <property type="molecule type" value="Genomic_DNA"/>
</dbReference>
<protein>
    <submittedName>
        <fullName evidence="1">Glycosyltransferase involved in cell wall biosynthesis</fullName>
    </submittedName>
</protein>
<dbReference type="Pfam" id="PF13692">
    <property type="entry name" value="Glyco_trans_1_4"/>
    <property type="match status" value="1"/>
</dbReference>
<dbReference type="RefSeq" id="WP_184678281.1">
    <property type="nucleotide sequence ID" value="NZ_JACHGY010000001.1"/>
</dbReference>
<dbReference type="SUPFAM" id="SSF53756">
    <property type="entry name" value="UDP-Glycosyltransferase/glycogen phosphorylase"/>
    <property type="match status" value="1"/>
</dbReference>
<name>A0A7X0LL98_9BACT</name>
<evidence type="ECO:0000313" key="1">
    <source>
        <dbReference type="EMBL" id="MBB6430787.1"/>
    </source>
</evidence>
<dbReference type="PANTHER" id="PTHR12526">
    <property type="entry name" value="GLYCOSYLTRANSFERASE"/>
    <property type="match status" value="1"/>
</dbReference>
<dbReference type="PANTHER" id="PTHR12526:SF637">
    <property type="entry name" value="GLYCOSYLTRANSFERASE EPSF-RELATED"/>
    <property type="match status" value="1"/>
</dbReference>
<accession>A0A7X0LL98</accession>
<evidence type="ECO:0000313" key="2">
    <source>
        <dbReference type="Proteomes" id="UP000541810"/>
    </source>
</evidence>
<dbReference type="AlphaFoldDB" id="A0A7X0LL98"/>
<dbReference type="Proteomes" id="UP000541810">
    <property type="component" value="Unassembled WGS sequence"/>
</dbReference>